<dbReference type="InterPro" id="IPR013196">
    <property type="entry name" value="HTH_11"/>
</dbReference>
<dbReference type="PANTHER" id="PTHR34580">
    <property type="match status" value="1"/>
</dbReference>
<evidence type="ECO:0000259" key="3">
    <source>
        <dbReference type="PROSITE" id="PS51000"/>
    </source>
</evidence>
<evidence type="ECO:0000313" key="4">
    <source>
        <dbReference type="EMBL" id="RNB82379.1"/>
    </source>
</evidence>
<proteinExistence type="predicted"/>
<dbReference type="InterPro" id="IPR036388">
    <property type="entry name" value="WH-like_DNA-bd_sf"/>
</dbReference>
<dbReference type="SUPFAM" id="SSF46785">
    <property type="entry name" value="Winged helix' DNA-binding domain"/>
    <property type="match status" value="1"/>
</dbReference>
<dbReference type="RefSeq" id="WP_122920457.1">
    <property type="nucleotide sequence ID" value="NZ_RHHQ01000020.1"/>
</dbReference>
<evidence type="ECO:0000313" key="5">
    <source>
        <dbReference type="Proteomes" id="UP000271031"/>
    </source>
</evidence>
<keyword evidence="5" id="KW-1185">Reference proteome</keyword>
<evidence type="ECO:0000256" key="2">
    <source>
        <dbReference type="ARBA" id="ARBA00023163"/>
    </source>
</evidence>
<dbReference type="PROSITE" id="PS51000">
    <property type="entry name" value="HTH_DEOR_2"/>
    <property type="match status" value="1"/>
</dbReference>
<dbReference type="Pfam" id="PF13280">
    <property type="entry name" value="WYL"/>
    <property type="match status" value="1"/>
</dbReference>
<dbReference type="EMBL" id="RHHQ01000020">
    <property type="protein sequence ID" value="RNB82379.1"/>
    <property type="molecule type" value="Genomic_DNA"/>
</dbReference>
<dbReference type="Pfam" id="PF25583">
    <property type="entry name" value="WCX"/>
    <property type="match status" value="1"/>
</dbReference>
<comment type="caution">
    <text evidence="4">The sequence shown here is derived from an EMBL/GenBank/DDBJ whole genome shotgun (WGS) entry which is preliminary data.</text>
</comment>
<dbReference type="InterPro" id="IPR028349">
    <property type="entry name" value="PafC-like"/>
</dbReference>
<dbReference type="InterPro" id="IPR036390">
    <property type="entry name" value="WH_DNA-bd_sf"/>
</dbReference>
<gene>
    <name evidence="4" type="ORF">EDM56_23975</name>
</gene>
<dbReference type="PANTHER" id="PTHR34580:SF9">
    <property type="entry name" value="SLL5097 PROTEIN"/>
    <property type="match status" value="1"/>
</dbReference>
<dbReference type="AlphaFoldDB" id="A0A3M8D3V2"/>
<keyword evidence="1" id="KW-0805">Transcription regulation</keyword>
<dbReference type="InterPro" id="IPR001034">
    <property type="entry name" value="DeoR_HTH"/>
</dbReference>
<accession>A0A3M8D3V2</accession>
<dbReference type="PIRSF" id="PIRSF016838">
    <property type="entry name" value="PafC"/>
    <property type="match status" value="1"/>
</dbReference>
<feature type="domain" description="HTH deoR-type" evidence="3">
    <location>
        <begin position="3"/>
        <end position="58"/>
    </location>
</feature>
<protein>
    <submittedName>
        <fullName evidence="4">YafY family transcriptional regulator</fullName>
    </submittedName>
</protein>
<dbReference type="InterPro" id="IPR057727">
    <property type="entry name" value="WCX_dom"/>
</dbReference>
<dbReference type="Proteomes" id="UP000271031">
    <property type="component" value="Unassembled WGS sequence"/>
</dbReference>
<dbReference type="Gene3D" id="1.10.10.10">
    <property type="entry name" value="Winged helix-like DNA-binding domain superfamily/Winged helix DNA-binding domain"/>
    <property type="match status" value="1"/>
</dbReference>
<reference evidence="4 5" key="1">
    <citation type="submission" date="2018-10" db="EMBL/GenBank/DDBJ databases">
        <title>Phylogenomics of Brevibacillus.</title>
        <authorList>
            <person name="Dunlap C."/>
        </authorList>
    </citation>
    <scope>NUCLEOTIDE SEQUENCE [LARGE SCALE GENOMIC DNA]</scope>
    <source>
        <strain evidence="4 5">JCM 15716</strain>
    </source>
</reference>
<dbReference type="OrthoDB" id="9815009at2"/>
<evidence type="ECO:0000256" key="1">
    <source>
        <dbReference type="ARBA" id="ARBA00023015"/>
    </source>
</evidence>
<sequence>MKRTGRLLELLSLLNSKKTFTVKELADTFSVSHRTMLRDLHLLSESGVPLQATPGPGGGYSLLRKHTLPPVTFTLEEAVALIISYESFLHYTDKPFEKETLSVISKLFAILPPEATQKIELLRQKVFMRNPRRVTQSPFLRPLLDAALEQQALHIEYDSLQRKSKRIIQPYYLYAFNGYWYCRCFCRLRQKNVSLRVDRILSYTVLTEPSLPAVPQIDDELEQPELRLFMRLTAKGCKLADWHHELGNLIHYHEDGTGTIDTVIFTTDVEWVSRFILGLGQEATVEQPEQVIDYLQTELDALQERYASGYGPSNISSVIVNGNGDRS</sequence>
<keyword evidence="2" id="KW-0804">Transcription</keyword>
<dbReference type="Pfam" id="PF08279">
    <property type="entry name" value="HTH_11"/>
    <property type="match status" value="1"/>
</dbReference>
<dbReference type="GO" id="GO:0003700">
    <property type="term" value="F:DNA-binding transcription factor activity"/>
    <property type="evidence" value="ECO:0007669"/>
    <property type="project" value="InterPro"/>
</dbReference>
<dbReference type="InterPro" id="IPR051534">
    <property type="entry name" value="CBASS_pafABC_assoc_protein"/>
</dbReference>
<dbReference type="PROSITE" id="PS52050">
    <property type="entry name" value="WYL"/>
    <property type="match status" value="1"/>
</dbReference>
<dbReference type="InterPro" id="IPR026881">
    <property type="entry name" value="WYL_dom"/>
</dbReference>
<name>A0A3M8D3V2_9BACL</name>
<organism evidence="4 5">
    <name type="scientific">Brevibacillus fluminis</name>
    <dbReference type="NCBI Taxonomy" id="511487"/>
    <lineage>
        <taxon>Bacteria</taxon>
        <taxon>Bacillati</taxon>
        <taxon>Bacillota</taxon>
        <taxon>Bacilli</taxon>
        <taxon>Bacillales</taxon>
        <taxon>Paenibacillaceae</taxon>
        <taxon>Brevibacillus</taxon>
    </lineage>
</organism>